<evidence type="ECO:0000313" key="13">
    <source>
        <dbReference type="EMBL" id="PWE12610.1"/>
    </source>
</evidence>
<sequence>MSQPNIEEAAQDWHGLLQKVPLAVRAHVLTITQDNQDELATHFYTHMLKHPAAQVYLSHEQVHKRLHRSLRSWLVQLFSVDEHSDMQDQVKLQNQVGEVHARVGVPVHLVLRGARLLKGRYARFLFESSTISSEQAWECYRYIQNFIDLAMELMSHAYANSRERKSRAEESYRLFAIVQNVAAERGRQRAALLDWENLFMFAMAVNNGVTPAPRIGDSDFGIWFKHKGAHAFQGTVESREILDLMNVIDTELMPAFEQGDAKGQILRLHELRDRTRAIGLHLDRLFEQQNELESGRDVLTRLLSRKYLPVVLSREVGYAQQRGSRFALLAVDIDFFKRVNDTYGHDAGDRILRQFAELLSNSARAGDYVFRLGGEEFLLVLVDVDADGAMRAARNLRLRIHAETFRVVDGESMNITASIGVALYDGHPDYERTLRRVDRALYQAKEEGRDRVVYV</sequence>
<dbReference type="InterPro" id="IPR044398">
    <property type="entry name" value="Globin-sensor_dom"/>
</dbReference>
<dbReference type="SUPFAM" id="SSF46458">
    <property type="entry name" value="Globin-like"/>
    <property type="match status" value="1"/>
</dbReference>
<dbReference type="InterPro" id="IPR039435">
    <property type="entry name" value="DosC_GS"/>
</dbReference>
<dbReference type="GO" id="GO:0019825">
    <property type="term" value="F:oxygen binding"/>
    <property type="evidence" value="ECO:0007669"/>
    <property type="project" value="InterPro"/>
</dbReference>
<evidence type="ECO:0000313" key="16">
    <source>
        <dbReference type="Proteomes" id="UP001211866"/>
    </source>
</evidence>
<reference evidence="13 15" key="2">
    <citation type="submission" date="2018-05" db="EMBL/GenBank/DDBJ databases">
        <authorList>
            <person name="Lanie J.A."/>
            <person name="Ng W.-L."/>
            <person name="Kazmierczak K.M."/>
            <person name="Andrzejewski T.M."/>
            <person name="Davidsen T.M."/>
            <person name="Wayne K.J."/>
            <person name="Tettelin H."/>
            <person name="Glass J.I."/>
            <person name="Rusch D."/>
            <person name="Podicherti R."/>
            <person name="Tsui H.-C.T."/>
            <person name="Winkler M.E."/>
        </authorList>
    </citation>
    <scope>NUCLEOTIDE SEQUENCE [LARGE SCALE GENOMIC DNA]</scope>
    <source>
        <strain evidence="13 15">YBY</strain>
    </source>
</reference>
<keyword evidence="5" id="KW-0808">Transferase</keyword>
<evidence type="ECO:0000256" key="3">
    <source>
        <dbReference type="ARBA" id="ARBA00015125"/>
    </source>
</evidence>
<evidence type="ECO:0000256" key="11">
    <source>
        <dbReference type="ARBA" id="ARBA00034247"/>
    </source>
</evidence>
<keyword evidence="4" id="KW-0349">Heme</keyword>
<name>A0A2U2BF25_ALCFA</name>
<evidence type="ECO:0000256" key="8">
    <source>
        <dbReference type="ARBA" id="ARBA00022842"/>
    </source>
</evidence>
<dbReference type="InterPro" id="IPR043128">
    <property type="entry name" value="Rev_trsase/Diguanyl_cyclase"/>
</dbReference>
<dbReference type="OrthoDB" id="9813903at2"/>
<comment type="catalytic activity">
    <reaction evidence="11">
        <text>2 GTP = 3',3'-c-di-GMP + 2 diphosphate</text>
        <dbReference type="Rhea" id="RHEA:24898"/>
        <dbReference type="ChEBI" id="CHEBI:33019"/>
        <dbReference type="ChEBI" id="CHEBI:37565"/>
        <dbReference type="ChEBI" id="CHEBI:58805"/>
        <dbReference type="EC" id="2.7.7.65"/>
    </reaction>
</comment>
<dbReference type="RefSeq" id="WP_042485190.1">
    <property type="nucleotide sequence ID" value="NZ_CAXOJJ010000063.1"/>
</dbReference>
<dbReference type="PROSITE" id="PS50887">
    <property type="entry name" value="GGDEF"/>
    <property type="match status" value="1"/>
</dbReference>
<dbReference type="GO" id="GO:0005886">
    <property type="term" value="C:plasma membrane"/>
    <property type="evidence" value="ECO:0007669"/>
    <property type="project" value="TreeGrafter"/>
</dbReference>
<dbReference type="PANTHER" id="PTHR45138">
    <property type="entry name" value="REGULATORY COMPONENTS OF SENSORY TRANSDUCTION SYSTEM"/>
    <property type="match status" value="1"/>
</dbReference>
<dbReference type="InterPro" id="IPR009050">
    <property type="entry name" value="Globin-like_sf"/>
</dbReference>
<keyword evidence="6" id="KW-0479">Metal-binding</keyword>
<dbReference type="STRING" id="511.UZ73_10910"/>
<dbReference type="SMART" id="SM00267">
    <property type="entry name" value="GGDEF"/>
    <property type="match status" value="1"/>
</dbReference>
<dbReference type="PANTHER" id="PTHR45138:SF9">
    <property type="entry name" value="DIGUANYLATE CYCLASE DGCM-RELATED"/>
    <property type="match status" value="1"/>
</dbReference>
<protein>
    <recommendedName>
        <fullName evidence="3">Diguanylate cyclase DosC</fullName>
        <ecNumber evidence="2">2.7.7.65</ecNumber>
    </recommendedName>
    <alternativeName>
        <fullName evidence="10">Direct oxygen-sensing cyclase</fullName>
    </alternativeName>
</protein>
<evidence type="ECO:0000256" key="2">
    <source>
        <dbReference type="ARBA" id="ARBA00012528"/>
    </source>
</evidence>
<dbReference type="GO" id="GO:0052621">
    <property type="term" value="F:diguanylate cyclase activity"/>
    <property type="evidence" value="ECO:0007669"/>
    <property type="project" value="UniProtKB-EC"/>
</dbReference>
<gene>
    <name evidence="13" type="ORF">DF183_17705</name>
    <name evidence="14" type="ORF">M2J83_20945</name>
</gene>
<accession>A0A2U2BF25</accession>
<keyword evidence="7" id="KW-0547">Nucleotide-binding</keyword>
<dbReference type="InterPro" id="IPR048442">
    <property type="entry name" value="DosC_2nd"/>
</dbReference>
<dbReference type="EMBL" id="QEXO01000005">
    <property type="protein sequence ID" value="PWE12610.1"/>
    <property type="molecule type" value="Genomic_DNA"/>
</dbReference>
<dbReference type="GO" id="GO:0043709">
    <property type="term" value="P:cell adhesion involved in single-species biofilm formation"/>
    <property type="evidence" value="ECO:0007669"/>
    <property type="project" value="TreeGrafter"/>
</dbReference>
<dbReference type="CDD" id="cd01949">
    <property type="entry name" value="GGDEF"/>
    <property type="match status" value="1"/>
</dbReference>
<dbReference type="InterPro" id="IPR029787">
    <property type="entry name" value="Nucleotide_cyclase"/>
</dbReference>
<evidence type="ECO:0000256" key="4">
    <source>
        <dbReference type="ARBA" id="ARBA00022617"/>
    </source>
</evidence>
<dbReference type="InterPro" id="IPR050469">
    <property type="entry name" value="Diguanylate_Cyclase"/>
</dbReference>
<dbReference type="UniPathway" id="UPA00599"/>
<reference evidence="14 16" key="3">
    <citation type="submission" date="2022-05" db="EMBL/GenBank/DDBJ databases">
        <title>Complete sequence of strain NY11312.</title>
        <authorList>
            <person name="Zhou D."/>
        </authorList>
    </citation>
    <scope>NUCLEOTIDE SEQUENCE [LARGE SCALE GENOMIC DNA]</scope>
    <source>
        <strain evidence="14 16">NY11312</strain>
    </source>
</reference>
<evidence type="ECO:0000256" key="7">
    <source>
        <dbReference type="ARBA" id="ARBA00022741"/>
    </source>
</evidence>
<evidence type="ECO:0000256" key="6">
    <source>
        <dbReference type="ARBA" id="ARBA00022723"/>
    </source>
</evidence>
<organism evidence="13 15">
    <name type="scientific">Alcaligenes faecalis</name>
    <dbReference type="NCBI Taxonomy" id="511"/>
    <lineage>
        <taxon>Bacteria</taxon>
        <taxon>Pseudomonadati</taxon>
        <taxon>Pseudomonadota</taxon>
        <taxon>Betaproteobacteria</taxon>
        <taxon>Burkholderiales</taxon>
        <taxon>Alcaligenaceae</taxon>
        <taxon>Alcaligenes</taxon>
    </lineage>
</organism>
<evidence type="ECO:0000259" key="12">
    <source>
        <dbReference type="PROSITE" id="PS50887"/>
    </source>
</evidence>
<evidence type="ECO:0000256" key="10">
    <source>
        <dbReference type="ARBA" id="ARBA00029839"/>
    </source>
</evidence>
<feature type="domain" description="GGDEF" evidence="12">
    <location>
        <begin position="324"/>
        <end position="455"/>
    </location>
</feature>
<dbReference type="AlphaFoldDB" id="A0A2U2BF25"/>
<dbReference type="SUPFAM" id="SSF55073">
    <property type="entry name" value="Nucleotide cyclase"/>
    <property type="match status" value="1"/>
</dbReference>
<evidence type="ECO:0000256" key="9">
    <source>
        <dbReference type="ARBA" id="ARBA00023004"/>
    </source>
</evidence>
<evidence type="ECO:0000313" key="15">
    <source>
        <dbReference type="Proteomes" id="UP000245216"/>
    </source>
</evidence>
<dbReference type="InterPro" id="IPR012292">
    <property type="entry name" value="Globin/Proto"/>
</dbReference>
<dbReference type="GO" id="GO:0046872">
    <property type="term" value="F:metal ion binding"/>
    <property type="evidence" value="ECO:0007669"/>
    <property type="project" value="UniProtKB-KW"/>
</dbReference>
<dbReference type="Gene3D" id="3.30.70.270">
    <property type="match status" value="1"/>
</dbReference>
<dbReference type="Proteomes" id="UP000245216">
    <property type="component" value="Unassembled WGS sequence"/>
</dbReference>
<dbReference type="Gene3D" id="1.10.490.10">
    <property type="entry name" value="Globins"/>
    <property type="match status" value="1"/>
</dbReference>
<reference evidence="13 15" key="1">
    <citation type="submission" date="2018-05" db="EMBL/GenBank/DDBJ databases">
        <title>Genome Sequence of an Efficient Indole-Degrading Bacterium, Alcaligenes sp.YBY.</title>
        <authorList>
            <person name="Yang B."/>
        </authorList>
    </citation>
    <scope>NUCLEOTIDE SEQUENCE [LARGE SCALE GENOMIC DNA]</scope>
    <source>
        <strain evidence="13 15">YBY</strain>
    </source>
</reference>
<dbReference type="EMBL" id="CP096916">
    <property type="protein sequence ID" value="WBM38222.1"/>
    <property type="molecule type" value="Genomic_DNA"/>
</dbReference>
<evidence type="ECO:0000256" key="1">
    <source>
        <dbReference type="ARBA" id="ARBA00001971"/>
    </source>
</evidence>
<dbReference type="Pfam" id="PF11563">
    <property type="entry name" value="Protoglobin"/>
    <property type="match status" value="1"/>
</dbReference>
<dbReference type="FunFam" id="3.30.70.270:FF:000001">
    <property type="entry name" value="Diguanylate cyclase domain protein"/>
    <property type="match status" value="1"/>
</dbReference>
<keyword evidence="9" id="KW-0408">Iron</keyword>
<dbReference type="Pfam" id="PF00990">
    <property type="entry name" value="GGDEF"/>
    <property type="match status" value="1"/>
</dbReference>
<dbReference type="Proteomes" id="UP001211866">
    <property type="component" value="Chromosome"/>
</dbReference>
<comment type="cofactor">
    <cofactor evidence="1">
        <name>heme</name>
        <dbReference type="ChEBI" id="CHEBI:30413"/>
    </cofactor>
</comment>
<dbReference type="GO" id="GO:0000166">
    <property type="term" value="F:nucleotide binding"/>
    <property type="evidence" value="ECO:0007669"/>
    <property type="project" value="UniProtKB-KW"/>
</dbReference>
<proteinExistence type="predicted"/>
<dbReference type="GO" id="GO:1902201">
    <property type="term" value="P:negative regulation of bacterial-type flagellum-dependent cell motility"/>
    <property type="evidence" value="ECO:0007669"/>
    <property type="project" value="TreeGrafter"/>
</dbReference>
<evidence type="ECO:0000256" key="5">
    <source>
        <dbReference type="ARBA" id="ARBA00022679"/>
    </source>
</evidence>
<dbReference type="GO" id="GO:0020037">
    <property type="term" value="F:heme binding"/>
    <property type="evidence" value="ECO:0007669"/>
    <property type="project" value="InterPro"/>
</dbReference>
<keyword evidence="8" id="KW-0460">Magnesium</keyword>
<dbReference type="NCBIfam" id="TIGR00254">
    <property type="entry name" value="GGDEF"/>
    <property type="match status" value="1"/>
</dbReference>
<evidence type="ECO:0000313" key="14">
    <source>
        <dbReference type="EMBL" id="WBM38222.1"/>
    </source>
</evidence>
<keyword evidence="16" id="KW-1185">Reference proteome</keyword>
<dbReference type="CDD" id="cd14757">
    <property type="entry name" value="GS_EcDosC-like_GGDEF"/>
    <property type="match status" value="1"/>
</dbReference>
<dbReference type="EC" id="2.7.7.65" evidence="2"/>
<dbReference type="Pfam" id="PF21118">
    <property type="entry name" value="DosC_2nd"/>
    <property type="match status" value="1"/>
</dbReference>
<dbReference type="InterPro" id="IPR000160">
    <property type="entry name" value="GGDEF_dom"/>
</dbReference>